<proteinExistence type="predicted"/>
<dbReference type="RefSeq" id="WP_073138160.1">
    <property type="nucleotide sequence ID" value="NZ_FQWQ01000003.1"/>
</dbReference>
<dbReference type="Proteomes" id="UP000184212">
    <property type="component" value="Unassembled WGS sequence"/>
</dbReference>
<sequence>MSYKPSEQDLMAYLYGELEDDKREKLEQYLLENPTARLELERMNGLRRMLAQVEDKEVIAPPIFVGEHPSQRFWQAPYMKTIMGIAASLLVVILVAKLSGLNIRYQQQELRISFGDVPKVKTESSVTQPTVASLTPEQVQDMINNSLQQNNATLQASLDETQKKLNASINQSLALNSGKIDKLVQQASTASEAQVREFVASMQTENAKMVKSYFQLSANEQKQYVEGLLVDFAKYLQQQRNDDLQVVRTQINSLQQNNDVFRKETEQILTSIISKVNTRSSVGMAN</sequence>
<gene>
    <name evidence="3" type="ORF">SAMN04488109_4348</name>
</gene>
<evidence type="ECO:0000256" key="1">
    <source>
        <dbReference type="SAM" id="Coils"/>
    </source>
</evidence>
<reference evidence="3 4" key="1">
    <citation type="submission" date="2016-11" db="EMBL/GenBank/DDBJ databases">
        <authorList>
            <person name="Jaros S."/>
            <person name="Januszkiewicz K."/>
            <person name="Wedrychowicz H."/>
        </authorList>
    </citation>
    <scope>NUCLEOTIDE SEQUENCE [LARGE SCALE GENOMIC DNA]</scope>
    <source>
        <strain evidence="3 4">DSM 24574</strain>
    </source>
</reference>
<keyword evidence="2" id="KW-0472">Membrane</keyword>
<dbReference type="EMBL" id="FQWQ01000003">
    <property type="protein sequence ID" value="SHH55698.1"/>
    <property type="molecule type" value="Genomic_DNA"/>
</dbReference>
<dbReference type="InterPro" id="IPR041916">
    <property type="entry name" value="Anti_sigma_zinc_sf"/>
</dbReference>
<evidence type="ECO:0000256" key="2">
    <source>
        <dbReference type="SAM" id="Phobius"/>
    </source>
</evidence>
<keyword evidence="1" id="KW-0175">Coiled coil</keyword>
<organism evidence="3 4">
    <name type="scientific">Chryseolinea serpens</name>
    <dbReference type="NCBI Taxonomy" id="947013"/>
    <lineage>
        <taxon>Bacteria</taxon>
        <taxon>Pseudomonadati</taxon>
        <taxon>Bacteroidota</taxon>
        <taxon>Cytophagia</taxon>
        <taxon>Cytophagales</taxon>
        <taxon>Fulvivirgaceae</taxon>
        <taxon>Chryseolinea</taxon>
    </lineage>
</organism>
<keyword evidence="2" id="KW-1133">Transmembrane helix</keyword>
<feature type="coiled-coil region" evidence="1">
    <location>
        <begin position="144"/>
        <end position="171"/>
    </location>
</feature>
<evidence type="ECO:0000313" key="3">
    <source>
        <dbReference type="EMBL" id="SHH55698.1"/>
    </source>
</evidence>
<keyword evidence="2" id="KW-0812">Transmembrane</keyword>
<name>A0A1M5TYD9_9BACT</name>
<evidence type="ECO:0008006" key="5">
    <source>
        <dbReference type="Google" id="ProtNLM"/>
    </source>
</evidence>
<keyword evidence="4" id="KW-1185">Reference proteome</keyword>
<protein>
    <recommendedName>
        <fullName evidence="5">Zinc-finger</fullName>
    </recommendedName>
</protein>
<dbReference type="AlphaFoldDB" id="A0A1M5TYD9"/>
<dbReference type="STRING" id="947013.SAMN04488109_4348"/>
<accession>A0A1M5TYD9</accession>
<evidence type="ECO:0000313" key="4">
    <source>
        <dbReference type="Proteomes" id="UP000184212"/>
    </source>
</evidence>
<feature type="transmembrane region" description="Helical" evidence="2">
    <location>
        <begin position="82"/>
        <end position="103"/>
    </location>
</feature>
<dbReference type="Gene3D" id="1.10.10.1320">
    <property type="entry name" value="Anti-sigma factor, zinc-finger domain"/>
    <property type="match status" value="1"/>
</dbReference>
<dbReference type="OrthoDB" id="978166at2"/>